<dbReference type="AlphaFoldDB" id="A0A9P6GWN8"/>
<dbReference type="EMBL" id="SBJO01000498">
    <property type="protein sequence ID" value="KAF9760841.1"/>
    <property type="molecule type" value="Genomic_DNA"/>
</dbReference>
<keyword evidence="2" id="KW-1185">Reference proteome</keyword>
<evidence type="ECO:0000313" key="2">
    <source>
        <dbReference type="Proteomes" id="UP000740883"/>
    </source>
</evidence>
<organism evidence="1 2">
    <name type="scientific">Nosema granulosis</name>
    <dbReference type="NCBI Taxonomy" id="83296"/>
    <lineage>
        <taxon>Eukaryota</taxon>
        <taxon>Fungi</taxon>
        <taxon>Fungi incertae sedis</taxon>
        <taxon>Microsporidia</taxon>
        <taxon>Nosematidae</taxon>
        <taxon>Nosema</taxon>
    </lineage>
</organism>
<reference evidence="1 2" key="1">
    <citation type="journal article" date="2020" name="Genome Biol. Evol.">
        <title>Comparative genomics of strictly vertically transmitted, feminizing microsporidia endosymbionts of amphipod crustaceans.</title>
        <authorList>
            <person name="Cormier A."/>
            <person name="Chebbi M.A."/>
            <person name="Giraud I."/>
            <person name="Wattier R."/>
            <person name="Teixeira M."/>
            <person name="Gilbert C."/>
            <person name="Rigaud T."/>
            <person name="Cordaux R."/>
        </authorList>
    </citation>
    <scope>NUCLEOTIDE SEQUENCE [LARGE SCALE GENOMIC DNA]</scope>
    <source>
        <strain evidence="1 2">Ou3-Ou53</strain>
    </source>
</reference>
<evidence type="ECO:0000313" key="1">
    <source>
        <dbReference type="EMBL" id="KAF9760841.1"/>
    </source>
</evidence>
<name>A0A9P6GWN8_9MICR</name>
<protein>
    <submittedName>
        <fullName evidence="1">Uncharacterized protein</fullName>
    </submittedName>
</protein>
<comment type="caution">
    <text evidence="1">The sequence shown here is derived from an EMBL/GenBank/DDBJ whole genome shotgun (WGS) entry which is preliminary data.</text>
</comment>
<dbReference type="OrthoDB" id="2190000at2759"/>
<dbReference type="Proteomes" id="UP000740883">
    <property type="component" value="Unassembled WGS sequence"/>
</dbReference>
<proteinExistence type="predicted"/>
<gene>
    <name evidence="1" type="ORF">NGRA_2993</name>
</gene>
<sequence length="120" mass="13411">MLTKQFFKLATENIGNSFIFGTTTKFLSHAIKKDYSLRIPDDYDLRSCLRTGSTFAKHALVYSLNVCVLEKIGLPSMMLHLSATFLTAFQLALRNGVSYASRTATISSITSFLKSIVFKK</sequence>
<accession>A0A9P6GWN8</accession>